<dbReference type="STRING" id="880526.GCA_000427365_01682"/>
<proteinExistence type="predicted"/>
<dbReference type="AlphaFoldDB" id="A0A379MTC9"/>
<gene>
    <name evidence="1" type="ORF">NCTC11190_02136</name>
</gene>
<name>A0A379MTC9_9BACT</name>
<accession>A0A379MTC9</accession>
<dbReference type="Pfam" id="PF08902">
    <property type="entry name" value="DUF1848"/>
    <property type="match status" value="1"/>
</dbReference>
<dbReference type="RefSeq" id="WP_051214449.1">
    <property type="nucleotide sequence ID" value="NZ_UGVL01000001.1"/>
</dbReference>
<dbReference type="Proteomes" id="UP000255233">
    <property type="component" value="Unassembled WGS sequence"/>
</dbReference>
<evidence type="ECO:0000313" key="1">
    <source>
        <dbReference type="EMBL" id="SUE34898.1"/>
    </source>
</evidence>
<keyword evidence="2" id="KW-1185">Reference proteome</keyword>
<sequence>MIWETTDITRDNGEPAAASAPVIVSASRATDIPAFYADWFFGRLRAGYSAWINPFNGKRTYVSYCKTRLIVFWSKNPEPLLDCLPQLDERHIHSYIQFTLNDYEREELEPGVPALSRRMDVFRRLADRLGNSRVIWRFDPLILSDRTGVTDLLEKISAIGDRLKGYTEKLVFSFADIAAYRGVKARLSGTRGGWREFDEAEMRLFASELAALNRSWGFELSTCGERIDLSPFGIGRNRCIDDELMIRLFPQDETLMRFLGWPERYRSASASRPNPNRDKGQREWCGCIRSKDIGAYGTCRHGCLYCYAARRSGRPGRCGLRSEGYRPEALQDVLPGRSIKTIM</sequence>
<evidence type="ECO:0000313" key="2">
    <source>
        <dbReference type="Proteomes" id="UP000255233"/>
    </source>
</evidence>
<protein>
    <submittedName>
        <fullName evidence="1">Domain of uncharacterized function (DUF1848)</fullName>
    </submittedName>
</protein>
<organism evidence="1 2">
    <name type="scientific">Rikenella microfusus</name>
    <dbReference type="NCBI Taxonomy" id="28139"/>
    <lineage>
        <taxon>Bacteria</taxon>
        <taxon>Pseudomonadati</taxon>
        <taxon>Bacteroidota</taxon>
        <taxon>Bacteroidia</taxon>
        <taxon>Bacteroidales</taxon>
        <taxon>Rikenellaceae</taxon>
        <taxon>Rikenella</taxon>
    </lineage>
</organism>
<dbReference type="EMBL" id="UGVL01000001">
    <property type="protein sequence ID" value="SUE34898.1"/>
    <property type="molecule type" value="Genomic_DNA"/>
</dbReference>
<dbReference type="OrthoDB" id="9771212at2"/>
<reference evidence="1 2" key="1">
    <citation type="submission" date="2018-06" db="EMBL/GenBank/DDBJ databases">
        <authorList>
            <consortium name="Pathogen Informatics"/>
            <person name="Doyle S."/>
        </authorList>
    </citation>
    <scope>NUCLEOTIDE SEQUENCE [LARGE SCALE GENOMIC DNA]</scope>
    <source>
        <strain evidence="1 2">NCTC11190</strain>
    </source>
</reference>
<dbReference type="InterPro" id="IPR014998">
    <property type="entry name" value="DUF1848"/>
</dbReference>